<geneLocation type="mitochondrion" evidence="1"/>
<gene>
    <name evidence="1" type="ORF">ABT39_MTgene33</name>
</gene>
<comment type="caution">
    <text evidence="1">The sequence shown here is derived from an EMBL/GenBank/DDBJ whole genome shotgun (WGS) entry which is preliminary data.</text>
</comment>
<dbReference type="AlphaFoldDB" id="A0A101M3K4"/>
<protein>
    <submittedName>
        <fullName evidence="1">Uncharacterized protein</fullName>
    </submittedName>
</protein>
<keyword evidence="1" id="KW-0496">Mitochondrion</keyword>
<proteinExistence type="predicted"/>
<dbReference type="EMBL" id="LKAM01000001">
    <property type="protein sequence ID" value="KUM50190.1"/>
    <property type="molecule type" value="Genomic_DNA"/>
</dbReference>
<organism evidence="1">
    <name type="scientific">Picea glauca</name>
    <name type="common">White spruce</name>
    <name type="synonym">Pinus glauca</name>
    <dbReference type="NCBI Taxonomy" id="3330"/>
    <lineage>
        <taxon>Eukaryota</taxon>
        <taxon>Viridiplantae</taxon>
        <taxon>Streptophyta</taxon>
        <taxon>Embryophyta</taxon>
        <taxon>Tracheophyta</taxon>
        <taxon>Spermatophyta</taxon>
        <taxon>Pinopsida</taxon>
        <taxon>Pinidae</taxon>
        <taxon>Conifers I</taxon>
        <taxon>Pinales</taxon>
        <taxon>Pinaceae</taxon>
        <taxon>Picea</taxon>
    </lineage>
</organism>
<accession>A0A101M3K4</accession>
<evidence type="ECO:0000313" key="1">
    <source>
        <dbReference type="EMBL" id="KUM50190.1"/>
    </source>
</evidence>
<sequence length="116" mass="12669">MKMTGEYTLSFGYPLTLLTSDESLPGLGGGFGHSPYEIGHFTLAEVCNIEQRKSFMHNYIYNICIVEGLTLSTRSGPSLFPHHIHSESMAAFVESSASSPSPSGPHFFGERIILSI</sequence>
<reference evidence="1" key="1">
    <citation type="journal article" date="2015" name="Genome Biol. Evol.">
        <title>Organellar Genomes of White Spruce (Picea glauca): Assembly and Annotation.</title>
        <authorList>
            <person name="Jackman S.D."/>
            <person name="Warren R.L."/>
            <person name="Gibb E.A."/>
            <person name="Vandervalk B.P."/>
            <person name="Mohamadi H."/>
            <person name="Chu J."/>
            <person name="Raymond A."/>
            <person name="Pleasance S."/>
            <person name="Coope R."/>
            <person name="Wildung M.R."/>
            <person name="Ritland C.E."/>
            <person name="Bousquet J."/>
            <person name="Jones S.J."/>
            <person name="Bohlmann J."/>
            <person name="Birol I."/>
        </authorList>
    </citation>
    <scope>NUCLEOTIDE SEQUENCE [LARGE SCALE GENOMIC DNA]</scope>
    <source>
        <tissue evidence="1">Flushing bud</tissue>
    </source>
</reference>
<name>A0A101M3K4_PICGL</name>